<keyword evidence="1" id="KW-0238">DNA-binding</keyword>
<dbReference type="InterPro" id="IPR050090">
    <property type="entry name" value="Tyrosine_recombinase_XerCD"/>
</dbReference>
<evidence type="ECO:0000256" key="2">
    <source>
        <dbReference type="ARBA" id="ARBA00023172"/>
    </source>
</evidence>
<dbReference type="Gene3D" id="1.10.443.10">
    <property type="entry name" value="Intergrase catalytic core"/>
    <property type="match status" value="1"/>
</dbReference>
<dbReference type="InterPro" id="IPR010998">
    <property type="entry name" value="Integrase_recombinase_N"/>
</dbReference>
<dbReference type="Proteomes" id="UP000326837">
    <property type="component" value="Chromosome"/>
</dbReference>
<proteinExistence type="predicted"/>
<dbReference type="KEGG" id="lpav:PLANPX_5138"/>
<evidence type="ECO:0000313" key="4">
    <source>
        <dbReference type="EMBL" id="BBO35526.1"/>
    </source>
</evidence>
<evidence type="ECO:0000259" key="3">
    <source>
        <dbReference type="PROSITE" id="PS51898"/>
    </source>
</evidence>
<dbReference type="InterPro" id="IPR013762">
    <property type="entry name" value="Integrase-like_cat_sf"/>
</dbReference>
<keyword evidence="5" id="KW-1185">Reference proteome</keyword>
<accession>A0A5K7XLK0</accession>
<evidence type="ECO:0000313" key="5">
    <source>
        <dbReference type="Proteomes" id="UP000326837"/>
    </source>
</evidence>
<dbReference type="GO" id="GO:0015074">
    <property type="term" value="P:DNA integration"/>
    <property type="evidence" value="ECO:0007669"/>
    <property type="project" value="InterPro"/>
</dbReference>
<reference evidence="5" key="1">
    <citation type="submission" date="2019-10" db="EMBL/GenBank/DDBJ databases">
        <title>Lacipirellula parvula gen. nov., sp. nov., representing a lineage of planctomycetes widespread in freshwater anoxic habitats, and description of the family Lacipirellulaceae.</title>
        <authorList>
            <person name="Dedysh S.N."/>
            <person name="Kulichevskaya I.S."/>
            <person name="Beletsky A.V."/>
            <person name="Rakitin A.L."/>
            <person name="Mardanov A.V."/>
            <person name="Ivanova A.A."/>
            <person name="Saltykova V.X."/>
            <person name="Rijpstra W.I.C."/>
            <person name="Sinninghe Damste J.S."/>
            <person name="Ravin N.V."/>
        </authorList>
    </citation>
    <scope>NUCLEOTIDE SEQUENCE [LARGE SCALE GENOMIC DNA]</scope>
    <source>
        <strain evidence="5">PX69</strain>
    </source>
</reference>
<name>A0A5K7XLK0_9BACT</name>
<feature type="domain" description="Tyr recombinase" evidence="3">
    <location>
        <begin position="190"/>
        <end position="388"/>
    </location>
</feature>
<dbReference type="RefSeq" id="WP_152100889.1">
    <property type="nucleotide sequence ID" value="NZ_AP021861.1"/>
</dbReference>
<dbReference type="PANTHER" id="PTHR30349:SF88">
    <property type="entry name" value="BLL1584 PROTEIN"/>
    <property type="match status" value="1"/>
</dbReference>
<dbReference type="Gene3D" id="1.10.150.130">
    <property type="match status" value="1"/>
</dbReference>
<dbReference type="GO" id="GO:0006310">
    <property type="term" value="P:DNA recombination"/>
    <property type="evidence" value="ECO:0007669"/>
    <property type="project" value="UniProtKB-KW"/>
</dbReference>
<dbReference type="PROSITE" id="PS51898">
    <property type="entry name" value="TYR_RECOMBINASE"/>
    <property type="match status" value="1"/>
</dbReference>
<gene>
    <name evidence="4" type="ORF">PLANPX_5138</name>
</gene>
<dbReference type="SUPFAM" id="SSF56349">
    <property type="entry name" value="DNA breaking-rejoining enzymes"/>
    <property type="match status" value="1"/>
</dbReference>
<dbReference type="PANTHER" id="PTHR30349">
    <property type="entry name" value="PHAGE INTEGRASE-RELATED"/>
    <property type="match status" value="1"/>
</dbReference>
<dbReference type="InterPro" id="IPR002104">
    <property type="entry name" value="Integrase_catalytic"/>
</dbReference>
<dbReference type="GO" id="GO:0003677">
    <property type="term" value="F:DNA binding"/>
    <property type="evidence" value="ECO:0007669"/>
    <property type="project" value="UniProtKB-KW"/>
</dbReference>
<protein>
    <recommendedName>
        <fullName evidence="3">Tyr recombinase domain-containing protein</fullName>
    </recommendedName>
</protein>
<dbReference type="AlphaFoldDB" id="A0A5K7XLK0"/>
<dbReference type="InterPro" id="IPR011010">
    <property type="entry name" value="DNA_brk_join_enz"/>
</dbReference>
<evidence type="ECO:0000256" key="1">
    <source>
        <dbReference type="ARBA" id="ARBA00023125"/>
    </source>
</evidence>
<sequence>MGRRKGTHNNGYFYRTGRGWHAVVDGKFVPLEYENGDRMRDRKASTAELKAAHKRALDRKPEDMIKPDRVTVLEVCKAYLEQVKSEGAEGTYNNRSRTLFDFCFGLPSRFLGDDRPKAKTSDYIHDGYGKLAVTSLKKFHLNKWLQAHPNWKGAKRSYIQAVLRAFNFAVESGMIEANPVKGYKIPKQNARVTYITPEQEKALCDAANPSLRMALQVCIRTGARPGCEFAKLTAAHVDDQGDRMTWTFKPEESKTKSLRVIRITDPETLKIVREQMRKHPTGPIFRCESGDPWRRDNLADQFRYWKKKLSTDKIVKGEVVRKAITFDKDAVMYSCRHTYAKRVLQGYWSGKATNIETLAKLMGNTPQICRDHYLQWCDHYSEPLWDNA</sequence>
<organism evidence="4 5">
    <name type="scientific">Lacipirellula parvula</name>
    <dbReference type="NCBI Taxonomy" id="2650471"/>
    <lineage>
        <taxon>Bacteria</taxon>
        <taxon>Pseudomonadati</taxon>
        <taxon>Planctomycetota</taxon>
        <taxon>Planctomycetia</taxon>
        <taxon>Pirellulales</taxon>
        <taxon>Lacipirellulaceae</taxon>
        <taxon>Lacipirellula</taxon>
    </lineage>
</organism>
<dbReference type="EMBL" id="AP021861">
    <property type="protein sequence ID" value="BBO35526.1"/>
    <property type="molecule type" value="Genomic_DNA"/>
</dbReference>
<keyword evidence="2" id="KW-0233">DNA recombination</keyword>